<evidence type="ECO:0000313" key="2">
    <source>
        <dbReference type="EMBL" id="CAD9773826.1"/>
    </source>
</evidence>
<proteinExistence type="predicted"/>
<name>A0A7S2TYN7_9EUKA</name>
<evidence type="ECO:0000256" key="1">
    <source>
        <dbReference type="SAM" id="SignalP"/>
    </source>
</evidence>
<gene>
    <name evidence="2" type="ORF">LSP00402_LOCUS17818</name>
</gene>
<sequence>MKSTAYVLLLLWPAYIFAQPACPDFDGFDLPELPCDNDVSDYDSCARENSFAPEQNLGECTDSPISCGEKYIRAVSYGTQGWGCCYQEGNPLGECPGIREPKDERDNYETCGEDVNNVVLVDCCIKYLAIDGDPYIDLSDLSSVEDSKDLLPLTIATKDECLNETNEINCKFQFVKSDLCESCYGVLSGLKVLSIKFPDSVIPIPLRIVAGPTANETGNCAAAFGRQIANDTMGLNSYDEDFEDINDRVGPFPCTNEISIPDSIVNAVGNVLDGSLAALNPFVDGRKYFSRTDSCERKVNFFCQPREWYFTDAIST</sequence>
<keyword evidence="1" id="KW-0732">Signal</keyword>
<dbReference type="AlphaFoldDB" id="A0A7S2TYN7"/>
<protein>
    <submittedName>
        <fullName evidence="2">Uncharacterized protein</fullName>
    </submittedName>
</protein>
<feature type="chain" id="PRO_5030632458" evidence="1">
    <location>
        <begin position="19"/>
        <end position="316"/>
    </location>
</feature>
<dbReference type="EMBL" id="HBHP01028837">
    <property type="protein sequence ID" value="CAD9773826.1"/>
    <property type="molecule type" value="Transcribed_RNA"/>
</dbReference>
<organism evidence="2">
    <name type="scientific">Lotharella oceanica</name>
    <dbReference type="NCBI Taxonomy" id="641309"/>
    <lineage>
        <taxon>Eukaryota</taxon>
        <taxon>Sar</taxon>
        <taxon>Rhizaria</taxon>
        <taxon>Cercozoa</taxon>
        <taxon>Chlorarachniophyceae</taxon>
        <taxon>Lotharella</taxon>
    </lineage>
</organism>
<reference evidence="2" key="1">
    <citation type="submission" date="2021-01" db="EMBL/GenBank/DDBJ databases">
        <authorList>
            <person name="Corre E."/>
            <person name="Pelletier E."/>
            <person name="Niang G."/>
            <person name="Scheremetjew M."/>
            <person name="Finn R."/>
            <person name="Kale V."/>
            <person name="Holt S."/>
            <person name="Cochrane G."/>
            <person name="Meng A."/>
            <person name="Brown T."/>
            <person name="Cohen L."/>
        </authorList>
    </citation>
    <scope>NUCLEOTIDE SEQUENCE</scope>
    <source>
        <strain evidence="2">CCMP622</strain>
    </source>
</reference>
<feature type="signal peptide" evidence="1">
    <location>
        <begin position="1"/>
        <end position="18"/>
    </location>
</feature>
<accession>A0A7S2TYN7</accession>